<dbReference type="InterPro" id="IPR004807">
    <property type="entry name" value="UvrB"/>
</dbReference>
<evidence type="ECO:0000313" key="4">
    <source>
        <dbReference type="EMBL" id="QYC74869.1"/>
    </source>
</evidence>
<gene>
    <name evidence="4" type="ORF">INQ84_01895</name>
</gene>
<sequence length="211" mass="23529">PLEFPASEIDLSPKLVNIDAVGKRDHILYSLQKQKTPVICITTLKALLERTPSPESLIQDHLELRVGEELDPDTLLDLCKNLGYRHEALAREKGDFAFRGGIVDIFPLSSPEPFRIEFWGDRIASIRAYNPSDQLSTGKLSQITLSPATAIIPTDKLSHSLLDYFEAFPLCIFDGISSLEDNFSDIAGILSSLPKRFLPIQDLCRKILHAS</sequence>
<dbReference type="Gene3D" id="3.30.2060.10">
    <property type="entry name" value="Penicillin-binding protein 1b domain"/>
    <property type="match status" value="1"/>
</dbReference>
<evidence type="ECO:0000256" key="2">
    <source>
        <dbReference type="ARBA" id="ARBA00022840"/>
    </source>
</evidence>
<dbReference type="SUPFAM" id="SSF52540">
    <property type="entry name" value="P-loop containing nucleoside triphosphate hydrolases"/>
    <property type="match status" value="1"/>
</dbReference>
<dbReference type="GO" id="GO:0009380">
    <property type="term" value="C:excinuclease repair complex"/>
    <property type="evidence" value="ECO:0007669"/>
    <property type="project" value="InterPro"/>
</dbReference>
<dbReference type="GO" id="GO:0003677">
    <property type="term" value="F:DNA binding"/>
    <property type="evidence" value="ECO:0007669"/>
    <property type="project" value="InterPro"/>
</dbReference>
<protein>
    <submittedName>
        <fullName evidence="4">Transcription-repair coupling factor</fullName>
    </submittedName>
</protein>
<feature type="domain" description="UvrB interaction" evidence="3">
    <location>
        <begin position="62"/>
        <end position="149"/>
    </location>
</feature>
<accession>A0AAQ0ENF2</accession>
<dbReference type="PANTHER" id="PTHR24029:SF1">
    <property type="entry name" value="TRANSCRIPTION-REPAIR-COUPLING FACTOR"/>
    <property type="match status" value="1"/>
</dbReference>
<dbReference type="Pfam" id="PF17757">
    <property type="entry name" value="UvrB_inter"/>
    <property type="match status" value="1"/>
</dbReference>
<proteinExistence type="predicted"/>
<dbReference type="GO" id="GO:0016887">
    <property type="term" value="F:ATP hydrolysis activity"/>
    <property type="evidence" value="ECO:0007669"/>
    <property type="project" value="InterPro"/>
</dbReference>
<name>A0AAQ0ENF2_9CHLA</name>
<dbReference type="GO" id="GO:0005524">
    <property type="term" value="F:ATP binding"/>
    <property type="evidence" value="ECO:0007669"/>
    <property type="project" value="UniProtKB-KW"/>
</dbReference>
<dbReference type="InterPro" id="IPR027417">
    <property type="entry name" value="P-loop_NTPase"/>
</dbReference>
<feature type="non-terminal residue" evidence="4">
    <location>
        <position position="1"/>
    </location>
</feature>
<keyword evidence="2" id="KW-0067">ATP-binding</keyword>
<dbReference type="PANTHER" id="PTHR24029">
    <property type="entry name" value="UVRABC SYSTEM PROTEIN B"/>
    <property type="match status" value="1"/>
</dbReference>
<dbReference type="EMBL" id="CP063185">
    <property type="protein sequence ID" value="QYC74869.1"/>
    <property type="molecule type" value="Genomic_DNA"/>
</dbReference>
<dbReference type="GO" id="GO:0006289">
    <property type="term" value="P:nucleotide-excision repair"/>
    <property type="evidence" value="ECO:0007669"/>
    <property type="project" value="InterPro"/>
</dbReference>
<dbReference type="Proteomes" id="UP000825134">
    <property type="component" value="Chromosome"/>
</dbReference>
<reference evidence="4" key="1">
    <citation type="journal article" date="2021" name="Front. Microbiol.">
        <title>Generation of Tetracycline and Rifamycin Resistant Chlamydia Suis Recombinants.</title>
        <authorList>
            <person name="Marti H."/>
            <person name="Bommana S."/>
            <person name="Read T.D."/>
            <person name="Pesch T."/>
            <person name="Prahauser B."/>
            <person name="Dean D."/>
            <person name="Borel N."/>
        </authorList>
    </citation>
    <scope>NUCLEOTIDE SEQUENCE</scope>
    <source>
        <strain evidence="4">208.1</strain>
    </source>
</reference>
<keyword evidence="1" id="KW-0547">Nucleotide-binding</keyword>
<dbReference type="AlphaFoldDB" id="A0AAQ0ENF2"/>
<dbReference type="InterPro" id="IPR041471">
    <property type="entry name" value="UvrB_inter"/>
</dbReference>
<evidence type="ECO:0000259" key="3">
    <source>
        <dbReference type="Pfam" id="PF17757"/>
    </source>
</evidence>
<organism evidence="4 5">
    <name type="scientific">Chlamydia suis</name>
    <dbReference type="NCBI Taxonomy" id="83559"/>
    <lineage>
        <taxon>Bacteria</taxon>
        <taxon>Pseudomonadati</taxon>
        <taxon>Chlamydiota</taxon>
        <taxon>Chlamydiia</taxon>
        <taxon>Chlamydiales</taxon>
        <taxon>Chlamydiaceae</taxon>
        <taxon>Chlamydia/Chlamydophila group</taxon>
        <taxon>Chlamydia</taxon>
    </lineage>
</organism>
<feature type="non-terminal residue" evidence="4">
    <location>
        <position position="211"/>
    </location>
</feature>
<evidence type="ECO:0000256" key="1">
    <source>
        <dbReference type="ARBA" id="ARBA00022741"/>
    </source>
</evidence>
<evidence type="ECO:0000313" key="5">
    <source>
        <dbReference type="Proteomes" id="UP000825134"/>
    </source>
</evidence>